<protein>
    <submittedName>
        <fullName evidence="10">ABC transporter</fullName>
    </submittedName>
</protein>
<dbReference type="Proteomes" id="UP000032668">
    <property type="component" value="Unassembled WGS sequence"/>
</dbReference>
<dbReference type="SUPFAM" id="SSF50331">
    <property type="entry name" value="MOP-like"/>
    <property type="match status" value="1"/>
</dbReference>
<dbReference type="FunFam" id="3.40.50.300:FF:000425">
    <property type="entry name" value="Probable ABC transporter, ATP-binding subunit"/>
    <property type="match status" value="1"/>
</dbReference>
<comment type="caution">
    <text evidence="10">The sequence shown here is derived from an EMBL/GenBank/DDBJ whole genome shotgun (WGS) entry which is preliminary data.</text>
</comment>
<dbReference type="InterPro" id="IPR027417">
    <property type="entry name" value="P-loop_NTPase"/>
</dbReference>
<dbReference type="PANTHER" id="PTHR42781">
    <property type="entry name" value="SPERMIDINE/PUTRESCINE IMPORT ATP-BINDING PROTEIN POTA"/>
    <property type="match status" value="1"/>
</dbReference>
<dbReference type="OrthoDB" id="9802264at2"/>
<dbReference type="EMBL" id="BANC01000022">
    <property type="protein sequence ID" value="GAN79530.1"/>
    <property type="molecule type" value="Genomic_DNA"/>
</dbReference>
<evidence type="ECO:0000256" key="5">
    <source>
        <dbReference type="ARBA" id="ARBA00022840"/>
    </source>
</evidence>
<evidence type="ECO:0000256" key="3">
    <source>
        <dbReference type="ARBA" id="ARBA00022496"/>
    </source>
</evidence>
<evidence type="ECO:0000259" key="9">
    <source>
        <dbReference type="PROSITE" id="PS50893"/>
    </source>
</evidence>
<dbReference type="InterPro" id="IPR003593">
    <property type="entry name" value="AAA+_ATPase"/>
</dbReference>
<dbReference type="InterPro" id="IPR017871">
    <property type="entry name" value="ABC_transporter-like_CS"/>
</dbReference>
<dbReference type="GO" id="GO:0015408">
    <property type="term" value="F:ABC-type ferric iron transporter activity"/>
    <property type="evidence" value="ECO:0007669"/>
    <property type="project" value="InterPro"/>
</dbReference>
<keyword evidence="3" id="KW-0410">Iron transport</keyword>
<keyword evidence="2" id="KW-1003">Cell membrane</keyword>
<gene>
    <name evidence="10" type="ORF">Aam_022_017</name>
</gene>
<organism evidence="10 11">
    <name type="scientific">Acidocella aminolytica 101 = DSM 11237</name>
    <dbReference type="NCBI Taxonomy" id="1120923"/>
    <lineage>
        <taxon>Bacteria</taxon>
        <taxon>Pseudomonadati</taxon>
        <taxon>Pseudomonadota</taxon>
        <taxon>Alphaproteobacteria</taxon>
        <taxon>Acetobacterales</taxon>
        <taxon>Acidocellaceae</taxon>
        <taxon>Acidocella</taxon>
    </lineage>
</organism>
<reference evidence="10 11" key="1">
    <citation type="submission" date="2012-11" db="EMBL/GenBank/DDBJ databases">
        <title>Whole genome sequence of Acidocella aminolytica 101 = DSM 11237.</title>
        <authorList>
            <person name="Azuma Y."/>
            <person name="Higashiura N."/>
            <person name="Hirakawa H."/>
            <person name="Matsushita K."/>
        </authorList>
    </citation>
    <scope>NUCLEOTIDE SEQUENCE [LARGE SCALE GENOMIC DNA]</scope>
    <source>
        <strain evidence="11">101 / DSM 11237</strain>
    </source>
</reference>
<dbReference type="InterPro" id="IPR008995">
    <property type="entry name" value="Mo/tungstate-bd_C_term_dom"/>
</dbReference>
<dbReference type="InterPro" id="IPR003439">
    <property type="entry name" value="ABC_transporter-like_ATP-bd"/>
</dbReference>
<dbReference type="RefSeq" id="WP_048877979.1">
    <property type="nucleotide sequence ID" value="NZ_BANC01000022.1"/>
</dbReference>
<dbReference type="Pfam" id="PF00005">
    <property type="entry name" value="ABC_tran"/>
    <property type="match status" value="1"/>
</dbReference>
<dbReference type="GO" id="GO:0005524">
    <property type="term" value="F:ATP binding"/>
    <property type="evidence" value="ECO:0007669"/>
    <property type="project" value="UniProtKB-KW"/>
</dbReference>
<keyword evidence="1" id="KW-0813">Transport</keyword>
<dbReference type="PROSITE" id="PS50893">
    <property type="entry name" value="ABC_TRANSPORTER_2"/>
    <property type="match status" value="1"/>
</dbReference>
<evidence type="ECO:0000256" key="4">
    <source>
        <dbReference type="ARBA" id="ARBA00022741"/>
    </source>
</evidence>
<evidence type="ECO:0000256" key="2">
    <source>
        <dbReference type="ARBA" id="ARBA00022475"/>
    </source>
</evidence>
<feature type="domain" description="ABC transporter" evidence="9">
    <location>
        <begin position="4"/>
        <end position="236"/>
    </location>
</feature>
<dbReference type="SUPFAM" id="SSF52540">
    <property type="entry name" value="P-loop containing nucleoside triphosphate hydrolases"/>
    <property type="match status" value="1"/>
</dbReference>
<keyword evidence="5" id="KW-0067">ATP-binding</keyword>
<dbReference type="Gene3D" id="3.40.50.300">
    <property type="entry name" value="P-loop containing nucleotide triphosphate hydrolases"/>
    <property type="match status" value="1"/>
</dbReference>
<dbReference type="InterPro" id="IPR013611">
    <property type="entry name" value="Transp-assoc_OB_typ2"/>
</dbReference>
<evidence type="ECO:0000313" key="11">
    <source>
        <dbReference type="Proteomes" id="UP000032668"/>
    </source>
</evidence>
<keyword evidence="4" id="KW-0547">Nucleotide-binding</keyword>
<dbReference type="AlphaFoldDB" id="A0A0D6PCN1"/>
<evidence type="ECO:0000313" key="10">
    <source>
        <dbReference type="EMBL" id="GAN79530.1"/>
    </source>
</evidence>
<accession>A0A0D6PCN1</accession>
<keyword evidence="7" id="KW-0406">Ion transport</keyword>
<keyword evidence="6" id="KW-0408">Iron</keyword>
<dbReference type="GO" id="GO:0015697">
    <property type="term" value="P:quaternary ammonium group transport"/>
    <property type="evidence" value="ECO:0007669"/>
    <property type="project" value="UniProtKB-ARBA"/>
</dbReference>
<evidence type="ECO:0000256" key="1">
    <source>
        <dbReference type="ARBA" id="ARBA00022448"/>
    </source>
</evidence>
<dbReference type="CDD" id="cd03259">
    <property type="entry name" value="ABC_Carb_Solutes_like"/>
    <property type="match status" value="1"/>
</dbReference>
<dbReference type="SMART" id="SM00382">
    <property type="entry name" value="AAA"/>
    <property type="match status" value="1"/>
</dbReference>
<dbReference type="GO" id="GO:0016887">
    <property type="term" value="F:ATP hydrolysis activity"/>
    <property type="evidence" value="ECO:0007669"/>
    <property type="project" value="InterPro"/>
</dbReference>
<proteinExistence type="predicted"/>
<dbReference type="PANTHER" id="PTHR42781:SF4">
    <property type="entry name" value="SPERMIDINE_PUTRESCINE IMPORT ATP-BINDING PROTEIN POTA"/>
    <property type="match status" value="1"/>
</dbReference>
<evidence type="ECO:0000256" key="8">
    <source>
        <dbReference type="ARBA" id="ARBA00023136"/>
    </source>
</evidence>
<dbReference type="InterPro" id="IPR050093">
    <property type="entry name" value="ABC_SmlMolc_Importer"/>
</dbReference>
<dbReference type="Pfam" id="PF08402">
    <property type="entry name" value="TOBE_2"/>
    <property type="match status" value="1"/>
</dbReference>
<keyword evidence="11" id="KW-1185">Reference proteome</keyword>
<name>A0A0D6PCN1_9PROT</name>
<evidence type="ECO:0000256" key="7">
    <source>
        <dbReference type="ARBA" id="ARBA00023065"/>
    </source>
</evidence>
<dbReference type="STRING" id="1120923.SAMN02746095_02912"/>
<dbReference type="GO" id="GO:0043190">
    <property type="term" value="C:ATP-binding cassette (ABC) transporter complex"/>
    <property type="evidence" value="ECO:0007669"/>
    <property type="project" value="InterPro"/>
</dbReference>
<dbReference type="InterPro" id="IPR015853">
    <property type="entry name" value="ABC_transpr_FbpC"/>
</dbReference>
<evidence type="ECO:0000256" key="6">
    <source>
        <dbReference type="ARBA" id="ARBA00023004"/>
    </source>
</evidence>
<dbReference type="PROSITE" id="PS00211">
    <property type="entry name" value="ABC_TRANSPORTER_1"/>
    <property type="match status" value="1"/>
</dbReference>
<sequence>MIDLTVSNLKKTFGNRTILHAIDLTVSPAHLLAVLGPSGSGKTTLLRLICGFERCDAGTIRIGDEVVARPGLHMAPERRRVGYVAQDGALFPHLSVRENIVFGLSRTERRRGIRANELLDLVGLPQAYADRAPYQLSGGEQQRVALARALAPQPQLVLLDEPFSALDAGLRAETRKAILEALRLAKATAILVTHDQAEALSLSDEVAVLLDGNLAQVATPATLYNKPKNAAVARFLGETNLIPGLIQGRSVDCALGQLALSSELPAGSGEVLIRPEQIRIDPCSEGTSLPATVTAIDYYGHDASISLRMSDLDLIARVSGPLLLRVGQQVGIAIEDPVRAFG</sequence>
<keyword evidence="8" id="KW-0472">Membrane</keyword>